<name>A0ABW3ZXG0_9BACI</name>
<accession>A0ABW3ZXG0</accession>
<evidence type="ECO:0000313" key="5">
    <source>
        <dbReference type="Proteomes" id="UP001597178"/>
    </source>
</evidence>
<organism evidence="4 5">
    <name type="scientific">Lentibacillus salinarum</name>
    <dbReference type="NCBI Taxonomy" id="446820"/>
    <lineage>
        <taxon>Bacteria</taxon>
        <taxon>Bacillati</taxon>
        <taxon>Bacillota</taxon>
        <taxon>Bacilli</taxon>
        <taxon>Bacillales</taxon>
        <taxon>Bacillaceae</taxon>
        <taxon>Lentibacillus</taxon>
    </lineage>
</organism>
<evidence type="ECO:0000313" key="4">
    <source>
        <dbReference type="EMBL" id="MFD1363096.1"/>
    </source>
</evidence>
<dbReference type="NCBIfam" id="TIGR03177">
    <property type="entry name" value="pilus_cpaB"/>
    <property type="match status" value="1"/>
</dbReference>
<sequence length="230" mass="24257">MVCGVILAVVIGFIANNTVSQAMSEKTIVVAKDNIEPFTQVTPDNLTEVNRPAAGVPENAATSIQAVAGNFTTTTIIQGNAIQKEHLALEGNGDLSTVLTNFNQPNIRAFALPTQNPMIQDIFPGNRVDLHAVFEENDGQSSVLIADSVLVLGIAEGSDGPVGLTLALSQKQIEDITPVMNNIQISLVPHNADTSKGNTTDDDEQAENETEGGDDTGDDNSDENEESNGD</sequence>
<dbReference type="InterPro" id="IPR017592">
    <property type="entry name" value="Pilus_assmbl_Flp-typ_CpaB"/>
</dbReference>
<evidence type="ECO:0000256" key="2">
    <source>
        <dbReference type="SAM" id="SignalP"/>
    </source>
</evidence>
<feature type="signal peptide" evidence="2">
    <location>
        <begin position="1"/>
        <end position="22"/>
    </location>
</feature>
<evidence type="ECO:0000256" key="1">
    <source>
        <dbReference type="SAM" id="MobiDB-lite"/>
    </source>
</evidence>
<keyword evidence="2" id="KW-0732">Signal</keyword>
<feature type="chain" id="PRO_5046872988" evidence="2">
    <location>
        <begin position="23"/>
        <end position="230"/>
    </location>
</feature>
<dbReference type="Gene3D" id="3.90.1210.10">
    <property type="entry name" value="Antifreeze-like/N-acetylneuraminic acid synthase C-terminal domain"/>
    <property type="match status" value="1"/>
</dbReference>
<protein>
    <submittedName>
        <fullName evidence="4">Flp pilus assembly protein CpaB</fullName>
    </submittedName>
</protein>
<dbReference type="EMBL" id="JBHTNH010000029">
    <property type="protein sequence ID" value="MFD1363096.1"/>
    <property type="molecule type" value="Genomic_DNA"/>
</dbReference>
<proteinExistence type="predicted"/>
<dbReference type="RefSeq" id="WP_382402488.1">
    <property type="nucleotide sequence ID" value="NZ_JBHTNH010000029.1"/>
</dbReference>
<reference evidence="5" key="1">
    <citation type="journal article" date="2019" name="Int. J. Syst. Evol. Microbiol.">
        <title>The Global Catalogue of Microorganisms (GCM) 10K type strain sequencing project: providing services to taxonomists for standard genome sequencing and annotation.</title>
        <authorList>
            <consortium name="The Broad Institute Genomics Platform"/>
            <consortium name="The Broad Institute Genome Sequencing Center for Infectious Disease"/>
            <person name="Wu L."/>
            <person name="Ma J."/>
        </authorList>
    </citation>
    <scope>NUCLEOTIDE SEQUENCE [LARGE SCALE GENOMIC DNA]</scope>
    <source>
        <strain evidence="5">CCUG 54822</strain>
    </source>
</reference>
<dbReference type="InterPro" id="IPR013974">
    <property type="entry name" value="SAF"/>
</dbReference>
<feature type="domain" description="SAF" evidence="3">
    <location>
        <begin position="26"/>
        <end position="88"/>
    </location>
</feature>
<dbReference type="SMART" id="SM00858">
    <property type="entry name" value="SAF"/>
    <property type="match status" value="1"/>
</dbReference>
<dbReference type="CDD" id="cd11614">
    <property type="entry name" value="SAF_CpaB_FlgA_like"/>
    <property type="match status" value="1"/>
</dbReference>
<evidence type="ECO:0000259" key="3">
    <source>
        <dbReference type="SMART" id="SM00858"/>
    </source>
</evidence>
<comment type="caution">
    <text evidence="4">The sequence shown here is derived from an EMBL/GenBank/DDBJ whole genome shotgun (WGS) entry which is preliminary data.</text>
</comment>
<gene>
    <name evidence="4" type="primary">cpaB</name>
    <name evidence="4" type="ORF">ACFQ4A_15715</name>
</gene>
<dbReference type="Proteomes" id="UP001597178">
    <property type="component" value="Unassembled WGS sequence"/>
</dbReference>
<feature type="compositionally biased region" description="Acidic residues" evidence="1">
    <location>
        <begin position="200"/>
        <end position="230"/>
    </location>
</feature>
<feature type="region of interest" description="Disordered" evidence="1">
    <location>
        <begin position="190"/>
        <end position="230"/>
    </location>
</feature>
<keyword evidence="5" id="KW-1185">Reference proteome</keyword>